<name>A0A1H0HFF7_9GAMM</name>
<dbReference type="GO" id="GO:0006979">
    <property type="term" value="P:response to oxidative stress"/>
    <property type="evidence" value="ECO:0007669"/>
    <property type="project" value="InterPro"/>
</dbReference>
<dbReference type="PANTHER" id="PTHR42830:SF1">
    <property type="entry name" value="OSMOTICALLY INDUCIBLE FAMILY PROTEIN"/>
    <property type="match status" value="1"/>
</dbReference>
<protein>
    <submittedName>
        <fullName evidence="1">Osmotically inducible protein OsmC</fullName>
    </submittedName>
</protein>
<dbReference type="PANTHER" id="PTHR42830">
    <property type="entry name" value="OSMOTICALLY INDUCIBLE FAMILY PROTEIN"/>
    <property type="match status" value="1"/>
</dbReference>
<dbReference type="EMBL" id="FNII01000015">
    <property type="protein sequence ID" value="SDO17867.1"/>
    <property type="molecule type" value="Genomic_DNA"/>
</dbReference>
<organism evidence="1 2">
    <name type="scientific">Vreelandella arcis</name>
    <dbReference type="NCBI Taxonomy" id="416873"/>
    <lineage>
        <taxon>Bacteria</taxon>
        <taxon>Pseudomonadati</taxon>
        <taxon>Pseudomonadota</taxon>
        <taxon>Gammaproteobacteria</taxon>
        <taxon>Oceanospirillales</taxon>
        <taxon>Halomonadaceae</taxon>
        <taxon>Vreelandella</taxon>
    </lineage>
</organism>
<dbReference type="Gene3D" id="3.30.300.20">
    <property type="match status" value="1"/>
</dbReference>
<dbReference type="InterPro" id="IPR003718">
    <property type="entry name" value="OsmC/Ohr_fam"/>
</dbReference>
<dbReference type="InterPro" id="IPR036102">
    <property type="entry name" value="OsmC/Ohrsf"/>
</dbReference>
<gene>
    <name evidence="1" type="ORF">SAMN04487951_11557</name>
</gene>
<dbReference type="Pfam" id="PF02566">
    <property type="entry name" value="OsmC"/>
    <property type="match status" value="1"/>
</dbReference>
<dbReference type="RefSeq" id="WP_089707533.1">
    <property type="nucleotide sequence ID" value="NZ_FNII01000015.1"/>
</dbReference>
<dbReference type="SUPFAM" id="SSF82784">
    <property type="entry name" value="OsmC-like"/>
    <property type="match status" value="1"/>
</dbReference>
<dbReference type="InterPro" id="IPR052707">
    <property type="entry name" value="OsmC_Ohr_Peroxiredoxin"/>
</dbReference>
<keyword evidence="2" id="KW-1185">Reference proteome</keyword>
<reference evidence="2" key="1">
    <citation type="submission" date="2016-10" db="EMBL/GenBank/DDBJ databases">
        <authorList>
            <person name="Varghese N."/>
            <person name="Submissions S."/>
        </authorList>
    </citation>
    <scope>NUCLEOTIDE SEQUENCE [LARGE SCALE GENOMIC DNA]</scope>
    <source>
        <strain evidence="2">CGMCC 1.6494</strain>
    </source>
</reference>
<sequence>MDRKASARWEGGLKDGHGSVATESGVLDANYSFKKRFEDEKGTNPEELIGAAHASCFSMALSMVLGEKDLTATSIDTTAKVTLSQSDAGFDISKIHLDVEADIDGADDATFKEAAETAKANCPVSKVLNAEISMSATLKH</sequence>
<dbReference type="OrthoDB" id="9807532at2"/>
<dbReference type="InterPro" id="IPR015946">
    <property type="entry name" value="KH_dom-like_a/b"/>
</dbReference>
<dbReference type="Proteomes" id="UP000199677">
    <property type="component" value="Unassembled WGS sequence"/>
</dbReference>
<evidence type="ECO:0000313" key="1">
    <source>
        <dbReference type="EMBL" id="SDO17867.1"/>
    </source>
</evidence>
<dbReference type="InterPro" id="IPR019904">
    <property type="entry name" value="Peroxiredoxin_OsmC"/>
</dbReference>
<proteinExistence type="predicted"/>
<accession>A0A1H0HFF7</accession>
<evidence type="ECO:0000313" key="2">
    <source>
        <dbReference type="Proteomes" id="UP000199677"/>
    </source>
</evidence>
<dbReference type="NCBIfam" id="TIGR03562">
    <property type="entry name" value="osmo_induc_OsmC"/>
    <property type="match status" value="1"/>
</dbReference>
<dbReference type="STRING" id="416873.SAMN04487951_11557"/>
<dbReference type="AlphaFoldDB" id="A0A1H0HFF7"/>
<dbReference type="GO" id="GO:0004601">
    <property type="term" value="F:peroxidase activity"/>
    <property type="evidence" value="ECO:0007669"/>
    <property type="project" value="InterPro"/>
</dbReference>